<dbReference type="InterPro" id="IPR000209">
    <property type="entry name" value="Peptidase_S8/S53_dom"/>
</dbReference>
<feature type="domain" description="Peptidase S8/S53" evidence="6">
    <location>
        <begin position="9"/>
        <end position="209"/>
    </location>
</feature>
<dbReference type="Proteomes" id="UP000638560">
    <property type="component" value="Unassembled WGS sequence"/>
</dbReference>
<dbReference type="InterPro" id="IPR023828">
    <property type="entry name" value="Peptidase_S8_Ser-AS"/>
</dbReference>
<organism evidence="7 8">
    <name type="scientific">Plantactinospora alkalitolerans</name>
    <dbReference type="NCBI Taxonomy" id="2789879"/>
    <lineage>
        <taxon>Bacteria</taxon>
        <taxon>Bacillati</taxon>
        <taxon>Actinomycetota</taxon>
        <taxon>Actinomycetes</taxon>
        <taxon>Micromonosporales</taxon>
        <taxon>Micromonosporaceae</taxon>
        <taxon>Plantactinospora</taxon>
    </lineage>
</organism>
<sequence>MHGPSIRVGATPDGVHQVGVAPGAKWIAARACGAVLCDYNALVAAGQWMLAPTDELGENPRPDLAPDVVNNSWGWDPEDGPQWYSPIVESWVSAGIFPVFASGNSGTTPCGSTGSPAQDLSAYGVGAFDSDNVIADFSSSGPGENGDIKPNIAAPGVAVTSAYGDGYESLGGTSMATPHVAGAVALIWAARPHLEGNVAATRNLLDNGAIDVNDTTCGGSADDNNVWGEGRLDVYASIVAGPSVPTGTLTAHAIDQSSTADLGDVQLTLTGPVNKTLTTGADGDLDWQPAATGTYTWQARRFGYQPRSGTVTVTAGGTASLNLSMVRLPRYTIQGTVTVGGQPDPAALVRLVDVAVSAVTDVNGHYSVTVPAGSYRLYTEPSSRCAAPTTADLTVTSSDVTRNFPLAQRQDAFGHTCRRIAPGYQAGSTLLPISTTGQKAQVTLPFPLLLYGQSYTSAWISTSGAIQLLPTWTYDFFNNSIPSSSRPNGAFYPFWDGLDVDAAAGVYISASSTTFVVEWRNVTFSAAPGERISVSAVFSPIGTVEYHYKDLVGGSDATGGRATVGLENATGTDALEYTFNSRSIRTGLSIRISPPA</sequence>
<keyword evidence="4" id="KW-0720">Serine protease</keyword>
<proteinExistence type="inferred from homology"/>
<evidence type="ECO:0000313" key="7">
    <source>
        <dbReference type="EMBL" id="MBF9130273.1"/>
    </source>
</evidence>
<dbReference type="PROSITE" id="PS51892">
    <property type="entry name" value="SUBTILASE"/>
    <property type="match status" value="1"/>
</dbReference>
<evidence type="ECO:0000256" key="5">
    <source>
        <dbReference type="PROSITE-ProRule" id="PRU01240"/>
    </source>
</evidence>
<comment type="caution">
    <text evidence="5">Lacks conserved residue(s) required for the propagation of feature annotation.</text>
</comment>
<comment type="similarity">
    <text evidence="1 5">Belongs to the peptidase S8 family.</text>
</comment>
<keyword evidence="2" id="KW-0645">Protease</keyword>
<dbReference type="Gene3D" id="3.40.50.200">
    <property type="entry name" value="Peptidase S8/S53 domain"/>
    <property type="match status" value="1"/>
</dbReference>
<dbReference type="Pfam" id="PF00082">
    <property type="entry name" value="Peptidase_S8"/>
    <property type="match status" value="1"/>
</dbReference>
<dbReference type="InterPro" id="IPR013784">
    <property type="entry name" value="Carb-bd-like_fold"/>
</dbReference>
<dbReference type="PROSITE" id="PS00138">
    <property type="entry name" value="SUBTILASE_SER"/>
    <property type="match status" value="1"/>
</dbReference>
<dbReference type="InterPro" id="IPR050131">
    <property type="entry name" value="Peptidase_S8_subtilisin-like"/>
</dbReference>
<dbReference type="PANTHER" id="PTHR43806:SF67">
    <property type="entry name" value="EGF-LIKE DOMAIN-CONTAINING PROTEIN"/>
    <property type="match status" value="1"/>
</dbReference>
<evidence type="ECO:0000256" key="3">
    <source>
        <dbReference type="ARBA" id="ARBA00022801"/>
    </source>
</evidence>
<keyword evidence="3" id="KW-0378">Hydrolase</keyword>
<dbReference type="InterPro" id="IPR036852">
    <property type="entry name" value="Peptidase_S8/S53_dom_sf"/>
</dbReference>
<reference evidence="7 8" key="1">
    <citation type="submission" date="2020-11" db="EMBL/GenBank/DDBJ databases">
        <title>A novel isolate from a Black sea contaminated sediment with potential to produce alkanes: Plantactinospora alkalitolerans sp. nov.</title>
        <authorList>
            <person name="Carro L."/>
            <person name="Veyisoglu A."/>
            <person name="Guven K."/>
            <person name="Schumann P."/>
            <person name="Klenk H.-P."/>
            <person name="Sahin N."/>
        </authorList>
    </citation>
    <scope>NUCLEOTIDE SEQUENCE [LARGE SCALE GENOMIC DNA]</scope>
    <source>
        <strain evidence="7 8">S1510</strain>
    </source>
</reference>
<dbReference type="RefSeq" id="WP_196201848.1">
    <property type="nucleotide sequence ID" value="NZ_JADPUN010000148.1"/>
</dbReference>
<dbReference type="SUPFAM" id="SSF52743">
    <property type="entry name" value="Subtilisin-like"/>
    <property type="match status" value="1"/>
</dbReference>
<dbReference type="EMBL" id="JADPUN010000148">
    <property type="protein sequence ID" value="MBF9130273.1"/>
    <property type="molecule type" value="Genomic_DNA"/>
</dbReference>
<evidence type="ECO:0000256" key="4">
    <source>
        <dbReference type="ARBA" id="ARBA00022825"/>
    </source>
</evidence>
<name>A0ABS0GVP5_9ACTN</name>
<evidence type="ECO:0000256" key="1">
    <source>
        <dbReference type="ARBA" id="ARBA00011073"/>
    </source>
</evidence>
<dbReference type="PANTHER" id="PTHR43806">
    <property type="entry name" value="PEPTIDASE S8"/>
    <property type="match status" value="1"/>
</dbReference>
<evidence type="ECO:0000259" key="6">
    <source>
        <dbReference type="Pfam" id="PF00082"/>
    </source>
</evidence>
<protein>
    <submittedName>
        <fullName evidence="7">S8 family serine peptidase</fullName>
    </submittedName>
</protein>
<keyword evidence="8" id="KW-1185">Reference proteome</keyword>
<comment type="caution">
    <text evidence="7">The sequence shown here is derived from an EMBL/GenBank/DDBJ whole genome shotgun (WGS) entry which is preliminary data.</text>
</comment>
<evidence type="ECO:0000313" key="8">
    <source>
        <dbReference type="Proteomes" id="UP000638560"/>
    </source>
</evidence>
<evidence type="ECO:0000256" key="2">
    <source>
        <dbReference type="ARBA" id="ARBA00022670"/>
    </source>
</evidence>
<dbReference type="Gene3D" id="2.60.40.1120">
    <property type="entry name" value="Carboxypeptidase-like, regulatory domain"/>
    <property type="match status" value="2"/>
</dbReference>
<accession>A0ABS0GVP5</accession>
<dbReference type="SUPFAM" id="SSF49452">
    <property type="entry name" value="Starch-binding domain-like"/>
    <property type="match status" value="2"/>
</dbReference>
<gene>
    <name evidence="7" type="ORF">I0C86_15100</name>
</gene>